<dbReference type="PROSITE" id="PS50109">
    <property type="entry name" value="HIS_KIN"/>
    <property type="match status" value="1"/>
</dbReference>
<dbReference type="AlphaFoldDB" id="A0AAE9XU02"/>
<keyword evidence="4" id="KW-0472">Membrane</keyword>
<reference evidence="6" key="1">
    <citation type="submission" date="2023-01" db="EMBL/GenBank/DDBJ databases">
        <title>The genome sequence of Kordiimonadaceae bacterium 6D33.</title>
        <authorList>
            <person name="Liu Y."/>
        </authorList>
    </citation>
    <scope>NUCLEOTIDE SEQUENCE</scope>
    <source>
        <strain evidence="6">6D33</strain>
    </source>
</reference>
<dbReference type="PANTHER" id="PTHR24421:SF62">
    <property type="entry name" value="SENSORY TRANSDUCTION HISTIDINE KINASE"/>
    <property type="match status" value="1"/>
</dbReference>
<evidence type="ECO:0000259" key="5">
    <source>
        <dbReference type="PROSITE" id="PS50109"/>
    </source>
</evidence>
<proteinExistence type="predicted"/>
<evidence type="ECO:0000256" key="3">
    <source>
        <dbReference type="ARBA" id="ARBA00023012"/>
    </source>
</evidence>
<protein>
    <submittedName>
        <fullName evidence="6">Histidine kinase</fullName>
    </submittedName>
</protein>
<evidence type="ECO:0000256" key="2">
    <source>
        <dbReference type="ARBA" id="ARBA00022777"/>
    </source>
</evidence>
<evidence type="ECO:0000313" key="6">
    <source>
        <dbReference type="EMBL" id="WCL53418.1"/>
    </source>
</evidence>
<dbReference type="CDD" id="cd16917">
    <property type="entry name" value="HATPase_UhpB-NarQ-NarX-like"/>
    <property type="match status" value="1"/>
</dbReference>
<dbReference type="Gene3D" id="2.60.40.10">
    <property type="entry name" value="Immunoglobulins"/>
    <property type="match status" value="1"/>
</dbReference>
<dbReference type="GO" id="GO:0000155">
    <property type="term" value="F:phosphorelay sensor kinase activity"/>
    <property type="evidence" value="ECO:0007669"/>
    <property type="project" value="InterPro"/>
</dbReference>
<evidence type="ECO:0000256" key="1">
    <source>
        <dbReference type="ARBA" id="ARBA00022679"/>
    </source>
</evidence>
<organism evidence="6 7">
    <name type="scientific">Gimibacter soli</name>
    <dbReference type="NCBI Taxonomy" id="3024400"/>
    <lineage>
        <taxon>Bacteria</taxon>
        <taxon>Pseudomonadati</taxon>
        <taxon>Pseudomonadota</taxon>
        <taxon>Alphaproteobacteria</taxon>
        <taxon>Kordiimonadales</taxon>
        <taxon>Temperatibacteraceae</taxon>
        <taxon>Gimibacter</taxon>
    </lineage>
</organism>
<accession>A0AAE9XU02</accession>
<dbReference type="SUPFAM" id="SSF55874">
    <property type="entry name" value="ATPase domain of HSP90 chaperone/DNA topoisomerase II/histidine kinase"/>
    <property type="match status" value="1"/>
</dbReference>
<dbReference type="PANTHER" id="PTHR24421">
    <property type="entry name" value="NITRATE/NITRITE SENSOR PROTEIN NARX-RELATED"/>
    <property type="match status" value="1"/>
</dbReference>
<dbReference type="Proteomes" id="UP001217500">
    <property type="component" value="Chromosome"/>
</dbReference>
<keyword evidence="7" id="KW-1185">Reference proteome</keyword>
<dbReference type="RefSeq" id="WP_289502930.1">
    <property type="nucleotide sequence ID" value="NZ_CP116805.1"/>
</dbReference>
<dbReference type="Gene3D" id="2.130.10.10">
    <property type="entry name" value="YVTN repeat-like/Quinoprotein amine dehydrogenase"/>
    <property type="match status" value="3"/>
</dbReference>
<dbReference type="GO" id="GO:0046983">
    <property type="term" value="F:protein dimerization activity"/>
    <property type="evidence" value="ECO:0007669"/>
    <property type="project" value="InterPro"/>
</dbReference>
<dbReference type="InterPro" id="IPR005467">
    <property type="entry name" value="His_kinase_dom"/>
</dbReference>
<dbReference type="InterPro" id="IPR003594">
    <property type="entry name" value="HATPase_dom"/>
</dbReference>
<keyword evidence="3" id="KW-0902">Two-component regulatory system</keyword>
<dbReference type="InterPro" id="IPR036890">
    <property type="entry name" value="HATPase_C_sf"/>
</dbReference>
<sequence length="996" mass="109380">MGNVPRQITAILLLLTGWLTFTSGSSALPATTAINQLHHKSWMIADGAPADVWALAQGPDGYMWLGTGAGLFRFDGTEFERIVPANNVQFLSIDITAVFAAPDGDIWIGYSGGGLSRLHNGELTNYEVDNRKTHWMVLRFARSRDGTMWAATERGLMRFDGTEWHIIGEDWHFPAESANWVEAASDGSLWVGDGETIHVLEPGARVFQPTGLRTGRAAFAEGRGGRVWVLDSYHGLTSISLATRTVERPMADAPAPPQFSPNYIAVDEDDTVWGTDLTRGGLFRISDPASVAGGGAGLFLSAVENFQLEDGLTSNIAVPILVDQSDQLWVGTNMGIDRLSRQFFVTESSVPPTSRYGFRAVFSKDREFILDSTSIYRLRDNRQIEAIADMPGQLSCAMIDSKSNLWIGVRQGLWQLTADDRIVAVPLPQGLSNTRVNALAEERDGSLLAIIYREGVFRYSRDDWSRVLLPEETREAVPGGLFVTPDGSVWMSLRDGRLLLIDSHDQQLFDRSSGLDIGAVYGIHQVGGHLLAVGEFGVARLEGRQFNTLPPQKIPPARGITGLAVSPDGQVWLSTISGVVRVSASELIAAFEKPDFRPASELFTVHDGLPGVAQQSYSDTASISQDGRIWFTTNHGLAWHDLSFEIVAAAPVPVRLKSVIANGVPFAPTESMLLPDDTTQLSVSYQSLNLSSPERTQFRYRLGDDNQPWVDVDTARLIEFSNLGPGQYSVSIEATSEAGIWLGPTERLTFVIPPTFFQSKWFFLTVFLAGLGLAFSAYLMHLRLVADRIKTRMEGRLAERERIARELHDTLLQGFQGLLLRFQSVGDRLPEGSEGRRSLEAALERADDVLQDGRDRVSFLRGEEGPVDLANTLSDLAADILGNRLAWSINVTGNSSLIGSQIADDIAQIASEAMWNIIRHAQAGNVQISVNFQRSNVTISIADDGIGIPPETRKNWRRKGHYGLVGMRERAMKLGAKIQILDTKPKGTEIRLSMPL</sequence>
<dbReference type="EMBL" id="CP116805">
    <property type="protein sequence ID" value="WCL53418.1"/>
    <property type="molecule type" value="Genomic_DNA"/>
</dbReference>
<feature type="domain" description="Histidine kinase" evidence="5">
    <location>
        <begin position="906"/>
        <end position="996"/>
    </location>
</feature>
<dbReference type="SMART" id="SM00387">
    <property type="entry name" value="HATPase_c"/>
    <property type="match status" value="1"/>
</dbReference>
<dbReference type="InterPro" id="IPR011712">
    <property type="entry name" value="Sig_transdc_His_kin_sub3_dim/P"/>
</dbReference>
<dbReference type="Gene3D" id="1.20.5.1930">
    <property type="match status" value="1"/>
</dbReference>
<keyword evidence="1" id="KW-0808">Transferase</keyword>
<keyword evidence="4" id="KW-0812">Transmembrane</keyword>
<dbReference type="Gene3D" id="3.30.565.10">
    <property type="entry name" value="Histidine kinase-like ATPase, C-terminal domain"/>
    <property type="match status" value="1"/>
</dbReference>
<dbReference type="KEGG" id="gso:PH603_12805"/>
<keyword evidence="4" id="KW-1133">Transmembrane helix</keyword>
<dbReference type="InterPro" id="IPR050482">
    <property type="entry name" value="Sensor_HK_TwoCompSys"/>
</dbReference>
<dbReference type="Pfam" id="PF07495">
    <property type="entry name" value="Y_Y_Y"/>
    <property type="match status" value="1"/>
</dbReference>
<feature type="transmembrane region" description="Helical" evidence="4">
    <location>
        <begin position="761"/>
        <end position="786"/>
    </location>
</feature>
<dbReference type="InterPro" id="IPR013783">
    <property type="entry name" value="Ig-like_fold"/>
</dbReference>
<dbReference type="Pfam" id="PF07730">
    <property type="entry name" value="HisKA_3"/>
    <property type="match status" value="1"/>
</dbReference>
<dbReference type="InterPro" id="IPR015943">
    <property type="entry name" value="WD40/YVTN_repeat-like_dom_sf"/>
</dbReference>
<dbReference type="SUPFAM" id="SSF63829">
    <property type="entry name" value="Calcium-dependent phosphotriesterase"/>
    <property type="match status" value="2"/>
</dbReference>
<evidence type="ECO:0000256" key="4">
    <source>
        <dbReference type="SAM" id="Phobius"/>
    </source>
</evidence>
<keyword evidence="2 6" id="KW-0418">Kinase</keyword>
<dbReference type="GO" id="GO:0016020">
    <property type="term" value="C:membrane"/>
    <property type="evidence" value="ECO:0007669"/>
    <property type="project" value="InterPro"/>
</dbReference>
<name>A0AAE9XU02_9PROT</name>
<gene>
    <name evidence="6" type="ORF">PH603_12805</name>
</gene>
<dbReference type="InterPro" id="IPR011123">
    <property type="entry name" value="Y_Y_Y"/>
</dbReference>
<evidence type="ECO:0000313" key="7">
    <source>
        <dbReference type="Proteomes" id="UP001217500"/>
    </source>
</evidence>
<dbReference type="Pfam" id="PF02518">
    <property type="entry name" value="HATPase_c"/>
    <property type="match status" value="1"/>
</dbReference>